<accession>A0ABY6HUJ1</accession>
<dbReference type="InterPro" id="IPR052194">
    <property type="entry name" value="MESH1"/>
</dbReference>
<dbReference type="SMART" id="SM00471">
    <property type="entry name" value="HDc"/>
    <property type="match status" value="1"/>
</dbReference>
<name>A0ABY6HUJ1_9ARCH</name>
<sequence>MSDLIQLALNFAQKKHLGQNRKFDGTPYINHPIGVVKILKEYTSDEEIICAAYLHDTVEDTNTTLEEIQSIFHQKITLLVKELTTNRDIEKKMGKPQYLTQKINMMSEKAKLIKLADRLHNVSDIEKNPIEFGNRYAKETEFILNNITFNPTHISALLIEKIWEKINPILAK</sequence>
<dbReference type="EMBL" id="CP104013">
    <property type="protein sequence ID" value="UYP46527.1"/>
    <property type="molecule type" value="Genomic_DNA"/>
</dbReference>
<evidence type="ECO:0000313" key="2">
    <source>
        <dbReference type="EMBL" id="UYP46527.1"/>
    </source>
</evidence>
<dbReference type="Gene3D" id="1.10.3210.10">
    <property type="entry name" value="Hypothetical protein af1432"/>
    <property type="match status" value="1"/>
</dbReference>
<feature type="domain" description="HD/PDEase" evidence="1">
    <location>
        <begin position="24"/>
        <end position="131"/>
    </location>
</feature>
<dbReference type="CDD" id="cd00077">
    <property type="entry name" value="HDc"/>
    <property type="match status" value="1"/>
</dbReference>
<evidence type="ECO:0000259" key="1">
    <source>
        <dbReference type="SMART" id="SM00471"/>
    </source>
</evidence>
<reference evidence="2" key="1">
    <citation type="submission" date="2022-09" db="EMBL/GenBank/DDBJ databases">
        <title>Actin cytoskeleton and complex cell architecture in an #Asgard archaeon.</title>
        <authorList>
            <person name="Ponce Toledo R.I."/>
            <person name="Schleper C."/>
            <person name="Rodrigues Oliveira T."/>
            <person name="Wollweber F."/>
            <person name="Xu J."/>
            <person name="Rittmann S."/>
            <person name="Klingl A."/>
            <person name="Pilhofer M."/>
        </authorList>
    </citation>
    <scope>NUCLEOTIDE SEQUENCE</scope>
    <source>
        <strain evidence="2">B-35</strain>
    </source>
</reference>
<keyword evidence="3" id="KW-1185">Reference proteome</keyword>
<dbReference type="Pfam" id="PF13328">
    <property type="entry name" value="HD_4"/>
    <property type="match status" value="1"/>
</dbReference>
<dbReference type="PANTHER" id="PTHR46246">
    <property type="entry name" value="GUANOSINE-3',5'-BIS(DIPHOSPHATE) 3'-PYROPHOSPHOHYDROLASE MESH1"/>
    <property type="match status" value="1"/>
</dbReference>
<dbReference type="Proteomes" id="UP001208689">
    <property type="component" value="Chromosome"/>
</dbReference>
<dbReference type="SUPFAM" id="SSF109604">
    <property type="entry name" value="HD-domain/PDEase-like"/>
    <property type="match status" value="1"/>
</dbReference>
<dbReference type="InterPro" id="IPR003607">
    <property type="entry name" value="HD/PDEase_dom"/>
</dbReference>
<proteinExistence type="predicted"/>
<dbReference type="PANTHER" id="PTHR46246:SF1">
    <property type="entry name" value="GUANOSINE-3',5'-BIS(DIPHOSPHATE) 3'-PYROPHOSPHOHYDROLASE MESH1"/>
    <property type="match status" value="1"/>
</dbReference>
<protein>
    <recommendedName>
        <fullName evidence="1">HD/PDEase domain-containing protein</fullName>
    </recommendedName>
</protein>
<organism evidence="2 3">
    <name type="scientific">Candidatus Lokiarchaeum ossiferum</name>
    <dbReference type="NCBI Taxonomy" id="2951803"/>
    <lineage>
        <taxon>Archaea</taxon>
        <taxon>Promethearchaeati</taxon>
        <taxon>Promethearchaeota</taxon>
        <taxon>Promethearchaeia</taxon>
        <taxon>Promethearchaeales</taxon>
        <taxon>Promethearchaeaceae</taxon>
        <taxon>Candidatus Lokiarchaeum</taxon>
    </lineage>
</organism>
<gene>
    <name evidence="2" type="ORF">NEF87_002812</name>
</gene>
<evidence type="ECO:0000313" key="3">
    <source>
        <dbReference type="Proteomes" id="UP001208689"/>
    </source>
</evidence>